<evidence type="ECO:0000256" key="3">
    <source>
        <dbReference type="ARBA" id="ARBA00022536"/>
    </source>
</evidence>
<evidence type="ECO:0000313" key="18">
    <source>
        <dbReference type="EMBL" id="KAL3275482.1"/>
    </source>
</evidence>
<evidence type="ECO:0000256" key="9">
    <source>
        <dbReference type="ARBA" id="ARBA00023136"/>
    </source>
</evidence>
<keyword evidence="16" id="KW-0812">Transmembrane</keyword>
<accession>A0ABD2NA50</accession>
<dbReference type="PROSITE" id="PS01186">
    <property type="entry name" value="EGF_2"/>
    <property type="match status" value="1"/>
</dbReference>
<dbReference type="PANTHER" id="PTHR46513:SF42">
    <property type="entry name" value="PROTEIN CUEBALL"/>
    <property type="match status" value="1"/>
</dbReference>
<keyword evidence="5" id="KW-0677">Repeat</keyword>
<keyword evidence="16" id="KW-1133">Transmembrane helix</keyword>
<feature type="repeat" description="LDL-receptor class B" evidence="15">
    <location>
        <begin position="146"/>
        <end position="190"/>
    </location>
</feature>
<comment type="subcellular location">
    <subcellularLocation>
        <location evidence="1">Cell membrane</location>
        <topology evidence="1">Single-pass type I membrane protein</topology>
    </subcellularLocation>
</comment>
<feature type="repeat" description="LDL-receptor class B" evidence="15">
    <location>
        <begin position="191"/>
        <end position="236"/>
    </location>
</feature>
<evidence type="ECO:0000256" key="4">
    <source>
        <dbReference type="ARBA" id="ARBA00022729"/>
    </source>
</evidence>
<evidence type="ECO:0000256" key="7">
    <source>
        <dbReference type="ARBA" id="ARBA00022871"/>
    </source>
</evidence>
<feature type="disulfide bond" evidence="14">
    <location>
        <begin position="399"/>
        <end position="408"/>
    </location>
</feature>
<keyword evidence="10 14" id="KW-1015">Disulfide bond</keyword>
<keyword evidence="2" id="KW-1003">Cell membrane</keyword>
<dbReference type="SMART" id="SM00135">
    <property type="entry name" value="LY"/>
    <property type="match status" value="3"/>
</dbReference>
<dbReference type="Gene3D" id="2.10.25.10">
    <property type="entry name" value="Laminin"/>
    <property type="match status" value="2"/>
</dbReference>
<proteinExistence type="inferred from homology"/>
<evidence type="ECO:0000256" key="13">
    <source>
        <dbReference type="ARBA" id="ARBA00040020"/>
    </source>
</evidence>
<organism evidence="18 19">
    <name type="scientific">Cryptolaemus montrouzieri</name>
    <dbReference type="NCBI Taxonomy" id="559131"/>
    <lineage>
        <taxon>Eukaryota</taxon>
        <taxon>Metazoa</taxon>
        <taxon>Ecdysozoa</taxon>
        <taxon>Arthropoda</taxon>
        <taxon>Hexapoda</taxon>
        <taxon>Insecta</taxon>
        <taxon>Pterygota</taxon>
        <taxon>Neoptera</taxon>
        <taxon>Endopterygota</taxon>
        <taxon>Coleoptera</taxon>
        <taxon>Polyphaga</taxon>
        <taxon>Cucujiformia</taxon>
        <taxon>Coccinelloidea</taxon>
        <taxon>Coccinellidae</taxon>
        <taxon>Scymninae</taxon>
        <taxon>Scymnini</taxon>
        <taxon>Cryptolaemus</taxon>
    </lineage>
</organism>
<evidence type="ECO:0000313" key="19">
    <source>
        <dbReference type="Proteomes" id="UP001516400"/>
    </source>
</evidence>
<keyword evidence="11" id="KW-0325">Glycoprotein</keyword>
<dbReference type="PANTHER" id="PTHR46513">
    <property type="entry name" value="VITELLOGENIN RECEPTOR-LIKE PROTEIN-RELATED-RELATED"/>
    <property type="match status" value="1"/>
</dbReference>
<comment type="similarity">
    <text evidence="12">Belongs to the cueball family.</text>
</comment>
<evidence type="ECO:0000256" key="2">
    <source>
        <dbReference type="ARBA" id="ARBA00022475"/>
    </source>
</evidence>
<feature type="transmembrane region" description="Helical" evidence="16">
    <location>
        <begin position="471"/>
        <end position="496"/>
    </location>
</feature>
<evidence type="ECO:0000256" key="14">
    <source>
        <dbReference type="PROSITE-ProRule" id="PRU00076"/>
    </source>
</evidence>
<evidence type="ECO:0000256" key="11">
    <source>
        <dbReference type="ARBA" id="ARBA00023180"/>
    </source>
</evidence>
<dbReference type="EMBL" id="JABFTP020000083">
    <property type="protein sequence ID" value="KAL3275482.1"/>
    <property type="molecule type" value="Genomic_DNA"/>
</dbReference>
<keyword evidence="9 16" id="KW-0472">Membrane</keyword>
<dbReference type="InterPro" id="IPR000033">
    <property type="entry name" value="LDLR_classB_rpt"/>
</dbReference>
<dbReference type="AlphaFoldDB" id="A0ABD2NA50"/>
<evidence type="ECO:0000256" key="12">
    <source>
        <dbReference type="ARBA" id="ARBA00038070"/>
    </source>
</evidence>
<dbReference type="PROSITE" id="PS00022">
    <property type="entry name" value="EGF_1"/>
    <property type="match status" value="1"/>
</dbReference>
<keyword evidence="6" id="KW-0221">Differentiation</keyword>
<dbReference type="InterPro" id="IPR011042">
    <property type="entry name" value="6-blade_b-propeller_TolB-like"/>
</dbReference>
<evidence type="ECO:0000259" key="17">
    <source>
        <dbReference type="PROSITE" id="PS50026"/>
    </source>
</evidence>
<evidence type="ECO:0000256" key="1">
    <source>
        <dbReference type="ARBA" id="ARBA00004251"/>
    </source>
</evidence>
<dbReference type="InterPro" id="IPR050778">
    <property type="entry name" value="Cueball_EGF_LRP_Nidogen"/>
</dbReference>
<comment type="caution">
    <text evidence="18">The sequence shown here is derived from an EMBL/GenBank/DDBJ whole genome shotgun (WGS) entry which is preliminary data.</text>
</comment>
<dbReference type="SUPFAM" id="SSF57196">
    <property type="entry name" value="EGF/Laminin"/>
    <property type="match status" value="1"/>
</dbReference>
<dbReference type="GO" id="GO:0005886">
    <property type="term" value="C:plasma membrane"/>
    <property type="evidence" value="ECO:0007669"/>
    <property type="project" value="UniProtKB-SubCell"/>
</dbReference>
<dbReference type="PROSITE" id="PS50026">
    <property type="entry name" value="EGF_3"/>
    <property type="match status" value="1"/>
</dbReference>
<gene>
    <name evidence="18" type="ORF">HHI36_020242</name>
</gene>
<protein>
    <recommendedName>
        <fullName evidence="13">Protein cueball</fullName>
    </recommendedName>
</protein>
<dbReference type="SUPFAM" id="SSF63825">
    <property type="entry name" value="YWTD domain"/>
    <property type="match status" value="1"/>
</dbReference>
<dbReference type="PROSITE" id="PS51120">
    <property type="entry name" value="LDLRB"/>
    <property type="match status" value="2"/>
</dbReference>
<comment type="caution">
    <text evidence="14">Lacks conserved residue(s) required for the propagation of feature annotation.</text>
</comment>
<keyword evidence="7" id="KW-0744">Spermatogenesis</keyword>
<name>A0ABD2NA50_9CUCU</name>
<evidence type="ECO:0000256" key="10">
    <source>
        <dbReference type="ARBA" id="ARBA00023157"/>
    </source>
</evidence>
<keyword evidence="19" id="KW-1185">Reference proteome</keyword>
<dbReference type="Proteomes" id="UP001516400">
    <property type="component" value="Unassembled WGS sequence"/>
</dbReference>
<dbReference type="InterPro" id="IPR000742">
    <property type="entry name" value="EGF"/>
</dbReference>
<evidence type="ECO:0000256" key="15">
    <source>
        <dbReference type="PROSITE-ProRule" id="PRU00461"/>
    </source>
</evidence>
<dbReference type="Gene3D" id="2.120.10.30">
    <property type="entry name" value="TolB, C-terminal domain"/>
    <property type="match status" value="1"/>
</dbReference>
<dbReference type="GO" id="GO:0007283">
    <property type="term" value="P:spermatogenesis"/>
    <property type="evidence" value="ECO:0007669"/>
    <property type="project" value="UniProtKB-KW"/>
</dbReference>
<feature type="domain" description="EGF-like" evidence="17">
    <location>
        <begin position="372"/>
        <end position="409"/>
    </location>
</feature>
<dbReference type="GO" id="GO:0048477">
    <property type="term" value="P:oogenesis"/>
    <property type="evidence" value="ECO:0007669"/>
    <property type="project" value="UniProtKB-KW"/>
</dbReference>
<evidence type="ECO:0000256" key="8">
    <source>
        <dbReference type="ARBA" id="ARBA00022943"/>
    </source>
</evidence>
<keyword evidence="4" id="KW-0732">Signal</keyword>
<reference evidence="18 19" key="1">
    <citation type="journal article" date="2021" name="BMC Biol.">
        <title>Horizontally acquired antibacterial genes associated with adaptive radiation of ladybird beetles.</title>
        <authorList>
            <person name="Li H.S."/>
            <person name="Tang X.F."/>
            <person name="Huang Y.H."/>
            <person name="Xu Z.Y."/>
            <person name="Chen M.L."/>
            <person name="Du X.Y."/>
            <person name="Qiu B.Y."/>
            <person name="Chen P.T."/>
            <person name="Zhang W."/>
            <person name="Slipinski A."/>
            <person name="Escalona H.E."/>
            <person name="Waterhouse R.M."/>
            <person name="Zwick A."/>
            <person name="Pang H."/>
        </authorList>
    </citation>
    <scope>NUCLEOTIDE SEQUENCE [LARGE SCALE GENOMIC DNA]</scope>
    <source>
        <strain evidence="18">SYSU2018</strain>
    </source>
</reference>
<dbReference type="Pfam" id="PF00058">
    <property type="entry name" value="Ldl_recept_b"/>
    <property type="match status" value="1"/>
</dbReference>
<keyword evidence="8" id="KW-0896">Oogenesis</keyword>
<evidence type="ECO:0000256" key="5">
    <source>
        <dbReference type="ARBA" id="ARBA00022737"/>
    </source>
</evidence>
<feature type="disulfide bond" evidence="14">
    <location>
        <begin position="375"/>
        <end position="385"/>
    </location>
</feature>
<evidence type="ECO:0000256" key="6">
    <source>
        <dbReference type="ARBA" id="ARBA00022782"/>
    </source>
</evidence>
<keyword evidence="3 14" id="KW-0245">EGF-like domain</keyword>
<dbReference type="SMART" id="SM00181">
    <property type="entry name" value="EGF"/>
    <property type="match status" value="3"/>
</dbReference>
<sequence>MSEFNVNFKFPIVSDLAVATAGQIELLLSNGTMIGIAREGFTKVKALAFDSVRHQFIVSDMDEFNNDTIYAVDLTKETDNNPIISDLPDDVQGLAVDPIEDILYWTDTKNHTINYLSLKEERPQTQYLFIFEEEKPQDIAIDVCRRYIYWTNSLITKPTIERAKIGDQKREVLVDTDLGMPSGITIDYRTQRIYWADMRGGIYYRIESTNFSGKEREVVYEGTHVLPFSVAVKNEHLYFTDPQTNALWKFDLRKTLQPILIKQFQEKPMGLVAKKEQIRTLPDCKVLDEAYKNYTKPVFEIYEQPEEQTVKTIECINGTLRDGVCKCSRGFSGTFCEISLCHNYCIFGSCHLTNRGFPYCHCPEGFGGSRCERDCDGYCLNGGKCKFSFPNAELPICTCPNGFKGPRCEESLNMERLCDWYCSEESKGELPNQEARTYCNCNRRSYVPSPSPQALMATENTNLVNYFQDPVFIIMCCVTLFALIVCVILTTVILYLRRKPNPRIRRRYIVNKNPSTSMTERPHHPEQCEITIENCCNMNICETPCFEPNKLQGYQQSRSDDKRMLLPNMERTEDLY</sequence>
<evidence type="ECO:0000256" key="16">
    <source>
        <dbReference type="SAM" id="Phobius"/>
    </source>
</evidence>